<dbReference type="InterPro" id="IPR001684">
    <property type="entry name" value="Ribosomal_bL27"/>
</dbReference>
<dbReference type="EMBL" id="FN649742">
    <property type="protein sequence ID" value="CBJ29061.1"/>
    <property type="molecule type" value="Genomic_DNA"/>
</dbReference>
<evidence type="ECO:0000256" key="2">
    <source>
        <dbReference type="ARBA" id="ARBA00022980"/>
    </source>
</evidence>
<evidence type="ECO:0000256" key="4">
    <source>
        <dbReference type="ARBA" id="ARBA00035428"/>
    </source>
</evidence>
<dbReference type="HAMAP" id="MF_00539">
    <property type="entry name" value="Ribosomal_bL27"/>
    <property type="match status" value="1"/>
</dbReference>
<evidence type="ECO:0000256" key="3">
    <source>
        <dbReference type="ARBA" id="ARBA00023274"/>
    </source>
</evidence>
<dbReference type="GO" id="GO:0006412">
    <property type="term" value="P:translation"/>
    <property type="evidence" value="ECO:0007669"/>
    <property type="project" value="InterPro"/>
</dbReference>
<dbReference type="GO" id="GO:0005762">
    <property type="term" value="C:mitochondrial large ribosomal subunit"/>
    <property type="evidence" value="ECO:0007669"/>
    <property type="project" value="TreeGrafter"/>
</dbReference>
<dbReference type="EMBL" id="FN647953">
    <property type="protein sequence ID" value="CBJ29061.1"/>
    <property type="molecule type" value="Genomic_DNA"/>
</dbReference>
<dbReference type="InterPro" id="IPR018261">
    <property type="entry name" value="Ribosomal_bL27_CS"/>
</dbReference>
<dbReference type="AlphaFoldDB" id="D7FJF8"/>
<dbReference type="FunFam" id="2.40.50.100:FF:000020">
    <property type="entry name" value="50S ribosomal protein L27"/>
    <property type="match status" value="1"/>
</dbReference>
<dbReference type="Pfam" id="PF01016">
    <property type="entry name" value="Ribosomal_L27"/>
    <property type="match status" value="1"/>
</dbReference>
<name>D7FJF8_ECTSI</name>
<comment type="similarity">
    <text evidence="1">Belongs to the bacterial ribosomal protein bL27 family.</text>
</comment>
<dbReference type="GO" id="GO:0003735">
    <property type="term" value="F:structural constituent of ribosome"/>
    <property type="evidence" value="ECO:0007669"/>
    <property type="project" value="InterPro"/>
</dbReference>
<dbReference type="PROSITE" id="PS00831">
    <property type="entry name" value="RIBOSOMAL_L27"/>
    <property type="match status" value="1"/>
</dbReference>
<organism evidence="5 6">
    <name type="scientific">Ectocarpus siliculosus</name>
    <name type="common">Brown alga</name>
    <name type="synonym">Conferva siliculosa</name>
    <dbReference type="NCBI Taxonomy" id="2880"/>
    <lineage>
        <taxon>Eukaryota</taxon>
        <taxon>Sar</taxon>
        <taxon>Stramenopiles</taxon>
        <taxon>Ochrophyta</taxon>
        <taxon>PX clade</taxon>
        <taxon>Phaeophyceae</taxon>
        <taxon>Ectocarpales</taxon>
        <taxon>Ectocarpaceae</taxon>
        <taxon>Ectocarpus</taxon>
    </lineage>
</organism>
<dbReference type="Gene3D" id="2.40.50.100">
    <property type="match status" value="1"/>
</dbReference>
<dbReference type="PANTHER" id="PTHR15893:SF0">
    <property type="entry name" value="LARGE RIBOSOMAL SUBUNIT PROTEIN BL27M"/>
    <property type="match status" value="1"/>
</dbReference>
<dbReference type="PANTHER" id="PTHR15893">
    <property type="entry name" value="RIBOSOMAL PROTEIN L27"/>
    <property type="match status" value="1"/>
</dbReference>
<evidence type="ECO:0000313" key="5">
    <source>
        <dbReference type="EMBL" id="CBJ29061.1"/>
    </source>
</evidence>
<evidence type="ECO:0000256" key="1">
    <source>
        <dbReference type="ARBA" id="ARBA00010797"/>
    </source>
</evidence>
<proteinExistence type="inferred from homology"/>
<sequence>MGPREATGQVTEEVPQCLNFCESFDPPSSAEVKIMLDSQNDERMGVDATAPGLRQCDVRRNLIGGDVDNSTSYPLCVARKTELVCCAAPVHSTSIASGMFGVLTSVLARECRSVVTGRMAGALFAGTTCVATRCASKAAGGSTTNGRNSRGRRLGVKKFGGENVVAGNIIIRQRGTQFYPGKGVGMGKDHTLFAMYPGFVVFSRSPFTKRRTVSVMKAKVDTEAVAALLAEEQAREARARAASGIYVSM</sequence>
<dbReference type="OrthoDB" id="1867012at2759"/>
<dbReference type="STRING" id="2880.D7FJF8"/>
<gene>
    <name evidence="5" type="ORF">Esi_0133_0066</name>
</gene>
<reference evidence="5 6" key="1">
    <citation type="journal article" date="2010" name="Nature">
        <title>The Ectocarpus genome and the independent evolution of multicellularity in brown algae.</title>
        <authorList>
            <person name="Cock J.M."/>
            <person name="Sterck L."/>
            <person name="Rouze P."/>
            <person name="Scornet D."/>
            <person name="Allen A.E."/>
            <person name="Amoutzias G."/>
            <person name="Anthouard V."/>
            <person name="Artiguenave F."/>
            <person name="Aury J.M."/>
            <person name="Badger J.H."/>
            <person name="Beszteri B."/>
            <person name="Billiau K."/>
            <person name="Bonnet E."/>
            <person name="Bothwell J.H."/>
            <person name="Bowler C."/>
            <person name="Boyen C."/>
            <person name="Brownlee C."/>
            <person name="Carrano C.J."/>
            <person name="Charrier B."/>
            <person name="Cho G.Y."/>
            <person name="Coelho S.M."/>
            <person name="Collen J."/>
            <person name="Corre E."/>
            <person name="Da Silva C."/>
            <person name="Delage L."/>
            <person name="Delaroque N."/>
            <person name="Dittami S.M."/>
            <person name="Doulbeau S."/>
            <person name="Elias M."/>
            <person name="Farnham G."/>
            <person name="Gachon C.M."/>
            <person name="Gschloessl B."/>
            <person name="Heesch S."/>
            <person name="Jabbari K."/>
            <person name="Jubin C."/>
            <person name="Kawai H."/>
            <person name="Kimura K."/>
            <person name="Kloareg B."/>
            <person name="Kupper F.C."/>
            <person name="Lang D."/>
            <person name="Le Bail A."/>
            <person name="Leblanc C."/>
            <person name="Lerouge P."/>
            <person name="Lohr M."/>
            <person name="Lopez P.J."/>
            <person name="Martens C."/>
            <person name="Maumus F."/>
            <person name="Michel G."/>
            <person name="Miranda-Saavedra D."/>
            <person name="Morales J."/>
            <person name="Moreau H."/>
            <person name="Motomura T."/>
            <person name="Nagasato C."/>
            <person name="Napoli C.A."/>
            <person name="Nelson D.R."/>
            <person name="Nyvall-Collen P."/>
            <person name="Peters A.F."/>
            <person name="Pommier C."/>
            <person name="Potin P."/>
            <person name="Poulain J."/>
            <person name="Quesneville H."/>
            <person name="Read B."/>
            <person name="Rensing S.A."/>
            <person name="Ritter A."/>
            <person name="Rousvoal S."/>
            <person name="Samanta M."/>
            <person name="Samson G."/>
            <person name="Schroeder D.C."/>
            <person name="Segurens B."/>
            <person name="Strittmatter M."/>
            <person name="Tonon T."/>
            <person name="Tregear J.W."/>
            <person name="Valentin K."/>
            <person name="von Dassow P."/>
            <person name="Yamagishi T."/>
            <person name="Van de Peer Y."/>
            <person name="Wincker P."/>
        </authorList>
    </citation>
    <scope>NUCLEOTIDE SEQUENCE [LARGE SCALE GENOMIC DNA]</scope>
    <source>
        <strain evidence="6">Ec32 / CCAP1310/4</strain>
    </source>
</reference>
<keyword evidence="3" id="KW-0687">Ribonucleoprotein</keyword>
<accession>D7FJF8</accession>
<dbReference type="eggNOG" id="KOG4600">
    <property type="taxonomic scope" value="Eukaryota"/>
</dbReference>
<dbReference type="PRINTS" id="PR00063">
    <property type="entry name" value="RIBOSOMALL27"/>
</dbReference>
<protein>
    <recommendedName>
        <fullName evidence="4">50S ribosomal protein L27, chloroplastic</fullName>
    </recommendedName>
</protein>
<dbReference type="SUPFAM" id="SSF110324">
    <property type="entry name" value="Ribosomal L27 protein-like"/>
    <property type="match status" value="1"/>
</dbReference>
<dbReference type="NCBIfam" id="TIGR00062">
    <property type="entry name" value="L27"/>
    <property type="match status" value="1"/>
</dbReference>
<evidence type="ECO:0000313" key="6">
    <source>
        <dbReference type="Proteomes" id="UP000002630"/>
    </source>
</evidence>
<dbReference type="InParanoid" id="D7FJF8"/>
<keyword evidence="2" id="KW-0689">Ribosomal protein</keyword>
<dbReference type="Proteomes" id="UP000002630">
    <property type="component" value="Linkage Group LG17"/>
</dbReference>
<keyword evidence="6" id="KW-1185">Reference proteome</keyword>